<accession>A0ABU8X1R8</accession>
<evidence type="ECO:0000313" key="2">
    <source>
        <dbReference type="Proteomes" id="UP001367030"/>
    </source>
</evidence>
<dbReference type="Proteomes" id="UP001367030">
    <property type="component" value="Unassembled WGS sequence"/>
</dbReference>
<comment type="caution">
    <text evidence="1">The sequence shown here is derived from an EMBL/GenBank/DDBJ whole genome shotgun (WGS) entry which is preliminary data.</text>
</comment>
<protein>
    <submittedName>
        <fullName evidence="1">Dihydrodipicolinate synthase family protein</fullName>
    </submittedName>
</protein>
<dbReference type="Gene3D" id="3.20.20.70">
    <property type="entry name" value="Aldolase class I"/>
    <property type="match status" value="1"/>
</dbReference>
<proteinExistence type="predicted"/>
<dbReference type="InterPro" id="IPR013785">
    <property type="entry name" value="Aldolase_TIM"/>
</dbReference>
<gene>
    <name evidence="1" type="ORF">WKW79_04200</name>
</gene>
<organism evidence="1 2">
    <name type="scientific">Variovorax robiniae</name>
    <dbReference type="NCBI Taxonomy" id="1836199"/>
    <lineage>
        <taxon>Bacteria</taxon>
        <taxon>Pseudomonadati</taxon>
        <taxon>Pseudomonadota</taxon>
        <taxon>Betaproteobacteria</taxon>
        <taxon>Burkholderiales</taxon>
        <taxon>Comamonadaceae</taxon>
        <taxon>Variovorax</taxon>
    </lineage>
</organism>
<name>A0ABU8X1R8_9BURK</name>
<keyword evidence="2" id="KW-1185">Reference proteome</keyword>
<dbReference type="RefSeq" id="WP_340333866.1">
    <property type="nucleotide sequence ID" value="NZ_JBBKZS010000002.1"/>
</dbReference>
<reference evidence="1 2" key="1">
    <citation type="submission" date="2024-03" db="EMBL/GenBank/DDBJ databases">
        <title>Novel species of the genus Variovorax.</title>
        <authorList>
            <person name="Liu Q."/>
            <person name="Xin Y.-H."/>
        </authorList>
    </citation>
    <scope>NUCLEOTIDE SEQUENCE [LARGE SCALE GENOMIC DNA]</scope>
    <source>
        <strain evidence="1 2">KACC 18901</strain>
    </source>
</reference>
<dbReference type="EMBL" id="JBBKZS010000002">
    <property type="protein sequence ID" value="MEJ8853755.1"/>
    <property type="molecule type" value="Genomic_DNA"/>
</dbReference>
<dbReference type="InterPro" id="IPR009334">
    <property type="entry name" value="DUF993"/>
</dbReference>
<sequence length="394" mass="42244">MTLTLNLPAASGALAPYSLRGDVPVKPRAGIAFNRIAYSAAHVVADPLAAVDPWLQAAVDWDATLGYRRHLWSLGLGVAEAMDTAQRGMGLDWPTSLELVRRSLDAAKDVPGALVASGCGTDHLDIDKVKGVDDVIRGYEEQMAAIEALGGKLIVMASRALARVATSPADYERVYDRILSQARQPVLLHWLGDMFDPALAGYWGSQDVDTAMSTALGIIAAHPDKVDGIKISLLDKDKEIAMRRRLPPGVRMYTGDDFNYAELIAGDGHGSEPTHGQSDALLGIFDAIAPAAGAALGELAQGNVDRFHAILGPTVPLSRHIFAAPTRFYKTGVVFMAWLNGHQSHFTMVGGQQSTRSLVHLAELFRLADAANLLEQPALAVHRMKTLLALHGLE</sequence>
<dbReference type="SUPFAM" id="SSF51569">
    <property type="entry name" value="Aldolase"/>
    <property type="match status" value="1"/>
</dbReference>
<dbReference type="Pfam" id="PF06187">
    <property type="entry name" value="DUF993"/>
    <property type="match status" value="1"/>
</dbReference>
<evidence type="ECO:0000313" key="1">
    <source>
        <dbReference type="EMBL" id="MEJ8853755.1"/>
    </source>
</evidence>